<feature type="transmembrane region" description="Helical" evidence="8">
    <location>
        <begin position="1810"/>
        <end position="1827"/>
    </location>
</feature>
<keyword evidence="6" id="KW-0863">Zinc-finger</keyword>
<feature type="compositionally biased region" description="Acidic residues" evidence="7">
    <location>
        <begin position="740"/>
        <end position="752"/>
    </location>
</feature>
<dbReference type="Gene3D" id="3.30.40.10">
    <property type="entry name" value="Zinc/RING finger domain, C3HC4 (zinc finger)"/>
    <property type="match status" value="1"/>
</dbReference>
<evidence type="ECO:0000256" key="6">
    <source>
        <dbReference type="PROSITE-ProRule" id="PRU00175"/>
    </source>
</evidence>
<feature type="region of interest" description="Disordered" evidence="7">
    <location>
        <begin position="488"/>
        <end position="552"/>
    </location>
</feature>
<dbReference type="GO" id="GO:0003864">
    <property type="term" value="F:3-methyl-2-oxobutanoate hydroxymethyltransferase activity"/>
    <property type="evidence" value="ECO:0007669"/>
    <property type="project" value="UniProtKB-EC"/>
</dbReference>
<keyword evidence="8" id="KW-0812">Transmembrane</keyword>
<dbReference type="SUPFAM" id="SSF51621">
    <property type="entry name" value="Phosphoenolpyruvate/pyruvate domain"/>
    <property type="match status" value="1"/>
</dbReference>
<keyword evidence="6" id="KW-0479">Metal-binding</keyword>
<feature type="compositionally biased region" description="Basic and acidic residues" evidence="7">
    <location>
        <begin position="525"/>
        <end position="543"/>
    </location>
</feature>
<evidence type="ECO:0000256" key="4">
    <source>
        <dbReference type="ARBA" id="ARBA00022679"/>
    </source>
</evidence>
<dbReference type="InterPro" id="IPR003700">
    <property type="entry name" value="Pantoate_hydroxy_MeTrfase"/>
</dbReference>
<keyword evidence="12" id="KW-1185">Reference proteome</keyword>
<evidence type="ECO:0000256" key="1">
    <source>
        <dbReference type="ARBA" id="ARBA00005033"/>
    </source>
</evidence>
<feature type="domain" description="RING-type" evidence="10">
    <location>
        <begin position="431"/>
        <end position="472"/>
    </location>
</feature>
<feature type="transmembrane region" description="Helical" evidence="8">
    <location>
        <begin position="364"/>
        <end position="384"/>
    </location>
</feature>
<dbReference type="Proteomes" id="UP000186817">
    <property type="component" value="Unassembled WGS sequence"/>
</dbReference>
<dbReference type="EMBL" id="LSRX01000399">
    <property type="protein sequence ID" value="OLP98372.1"/>
    <property type="molecule type" value="Genomic_DNA"/>
</dbReference>
<dbReference type="GO" id="GO:0000287">
    <property type="term" value="F:magnesium ion binding"/>
    <property type="evidence" value="ECO:0007669"/>
    <property type="project" value="TreeGrafter"/>
</dbReference>
<feature type="chain" id="PRO_5012232242" description="3-methyl-2-oxobutanoate hydroxymethyltransferase" evidence="9">
    <location>
        <begin position="24"/>
        <end position="2567"/>
    </location>
</feature>
<dbReference type="GO" id="GO:0005737">
    <property type="term" value="C:cytoplasm"/>
    <property type="evidence" value="ECO:0007669"/>
    <property type="project" value="TreeGrafter"/>
</dbReference>
<feature type="transmembrane region" description="Helical" evidence="8">
    <location>
        <begin position="1833"/>
        <end position="1862"/>
    </location>
</feature>
<sequence length="2567" mass="283695">MMSPDLLGRGRLTWLLCVALAAADECALRRDCAACQERFPACTWCSSSGFCASTPEPITAYLLANPNRMTVRYYALLSYSTAEFEASFPDGFRARSSFLFLNDTSCGLWLSGRSSCFLDHPSDLPNWSPCHDFSISECLEVQHEHGGCGYCLGPDGGCLPGTRSGKALFHQRGDSPSCAAPASEEPFRPEPYAASAEGVWLFTGGNPAEAPLFQRCSQGQARYVSPEGRLVMGNASLLRRELRRRSPLLLGDLAFGLLLKMNVTSLRYDGDYLELIRLDFTGSAVSGSSMLARGPAFLSSEVDGPVRVEFRSFRDDRSRVSLLDLGIWSVEWSYKAPVVTTTPFRYAAPAPSNPPNELHTARTIAIVTMSLACALPLVYGIFWLRKRLRAGLPEPPSTQVPPGLDLKGLEDLHPSCKPQVLGASVASQLACSVCLSNFQPGDVCRKLPCNHYFHQECIDCWLKKAKSCPTCRGDLLGMQEIRMSDHDPEAALPEDGMESTAALEEPEPVQRTGDDQGTEQVSDGPEVRAYIRRDRASSSEASRKPSAFQKDIPEPSGAVSALVSVLAMGDKSADYHLVIEDPLCSAWTVPQEKPEVLEGVPLERWTAWVAEVTRLLQTFRKTGLIKLFGGIFLIVWSASCLLVFVLAFMTLTEDATWVSIIALMAGVVMCAIAPIVFLMTVCCEASARGKIDQLCSDLAKERPGMSIRVDERAWNPGKRDIGKFKKKNIFSQRSSQVGSDQEEADAQAEPEAEGNMVDNWCCVCTPPPMSTDKRCKAQGSSIRITPAPQPTDIIWENQDIAWYSRLWRQALVLLLFVIILSISLCLIYVTTVAGKATAKSQVSYLGVPECDPAGDQVDLQGNEQYKCLITVASNWTKQYATEEGGDILSCWCTAQGYEALFRDQALLDACTPWLWELATSVGIAFASSTCHNFPAVCSSVPRLAAMGLSWSSLIETALDQLREARKPQVEPQRFLAQLEIVATLLRVDLTDRSYRNNFTPNYRVLFDRPGRRLYIYELFNCFDCEPIFVNGKLIRISQEARQKGKLLKRCYNELLETVDAYFLVGAIPDLEKMRTLLARFDKTWVDFEKLYFEELFKIEAEARAPVVRAMQLEHKLRSLEASDTPQLEVLVSSIRDRPATRYNERFEVLKQLVQLSAGLNNCANIAGRGRDDLSVEVLVAAADRWALAMSMKPSNELETYHCKVQRVLSSRVLQHFADLRKYFGSISDIWKEVDPQLCNNRKLVDALAAWEVAWELGNRSLLKKDVLQCFSSCAAMTLDAQRLAPSLPRLIDTRDAELFLILPRLVLLNALRAPNQSGLLRELLPHQFAGCAEAEEKEEHREDDRAAGKEAEFSSRLSELKQGFQEVQKSLLRASERSDRDFLTRRVISGPGAETEGDEPLHNFLLTLEGLSVELQRYRPTDWNQTCSALLECIEAASGREVGHVPALRLPSDLTEDSQVQEAGGQGIGSETEKLSVSEADKIVMVINVVLQLVLVYLAEFERPLSHTNLNSSMMKKDVKWGGLAPLGQRRDKIIGPSGASTRAAKVQSAIHFLVDADASGLASIRWAIGILQQNGARDVRTRIYAPPPRAQNAQWSRLFAEAARVRAILHTSGCGEVQFAEPFLYAPHEEAETMAIMSFLQDLQYRDGEQYLVPSIAKFWFTNHLGPLTVYPAESAVCGGPFVVEDSQDLVSQALSRLGFLDSQWNPSLAEAMLAFVNVADNKKLLRKQFDALPSCDDTASQVEERLRYAFLSNGSSGQWGISPKDGAAREILCRALVAAAKAFWAQTLNTGFVLFFVNYFAPEVLQNAVLIIPGIGNLLFRGPFAEITRGWYAIVGVTILMNMLLNCFVPAGVTVAKMIVNVFMRCFFRMGVAHQAELLELYTHPEFDIKQKYAQLLTTVFVTLMYGAGLPLLYFLACAFMFCQYWADKYCLLWGSRRPPHYDTKMATEAIESMLYAVPFHCVLAILMYGQTCVFPSNPLGGDLGNLVDEGSGYTPGMLQQFIPQVTRESTWMFFLLFVLLVALWALWLVLWIIGGTASTAWDLIVDVCCPKWKRKQPSRDEMVEALKKGERTLNGYSIDVASTMNWDEAFGHIESTFPPASYRLSDHIFCVARRVVLDPSRGSAGIMRGFRWASRSAAAALGSGVLVGLHCSARKPVSNPGQGTQGTLHQGHGRWGWGHPGSVECEAAKKKLTVAELLALKGRRQIVLTTAFDEWTARAAEQAGVDMIVAWGSCQEHSKFVVEAVRRGAPNTLIGTGINPGAYESQEKALKLANEMRAAGTDIIYCSGLVPERFQGLAKQHFPCCGHVGYLPVNDTWLGGPRAVGKTAEEAKKVYEDVMALEAAGCIAVEMECVPAQVAAEISKRTKMLVFSMGSGPDCDGQFIFSEDLMGTNSGHYPRHSITYANLMADAVQALSQYCRDVRRGAYPAAKHCIRMKESEFRFERHPALVSVAPLLRPSSQPNTARGSPSDAADAALRTAAEVSQENEATRAPTSAPVPDNVAKNFLKALDEEYVQGKGAMVGNFFDSEGYQDSLSPFEEKVRAAENKKDTIEAIAKEWGVECP</sequence>
<feature type="transmembrane region" description="Helical" evidence="8">
    <location>
        <begin position="657"/>
        <end position="681"/>
    </location>
</feature>
<dbReference type="Pfam" id="PF02548">
    <property type="entry name" value="Pantoate_transf"/>
    <property type="match status" value="1"/>
</dbReference>
<dbReference type="PANTHER" id="PTHR20881:SF0">
    <property type="entry name" value="3-METHYL-2-OXOBUTANOATE HYDROXYMETHYLTRANSFERASE"/>
    <property type="match status" value="1"/>
</dbReference>
<feature type="region of interest" description="Disordered" evidence="7">
    <location>
        <begin position="1334"/>
        <end position="1354"/>
    </location>
</feature>
<gene>
    <name evidence="11" type="primary">panB</name>
    <name evidence="11" type="ORF">AK812_SmicGene19187</name>
</gene>
<comment type="caution">
    <text evidence="11">The sequence shown here is derived from an EMBL/GenBank/DDBJ whole genome shotgun (WGS) entry which is preliminary data.</text>
</comment>
<evidence type="ECO:0000256" key="3">
    <source>
        <dbReference type="ARBA" id="ARBA00012618"/>
    </source>
</evidence>
<dbReference type="OrthoDB" id="418975at2759"/>
<dbReference type="GO" id="GO:0032259">
    <property type="term" value="P:methylation"/>
    <property type="evidence" value="ECO:0007669"/>
    <property type="project" value="UniProtKB-KW"/>
</dbReference>
<dbReference type="InterPro" id="IPR015813">
    <property type="entry name" value="Pyrv/PenolPyrv_kinase-like_dom"/>
</dbReference>
<keyword evidence="9" id="KW-0732">Signal</keyword>
<dbReference type="CDD" id="cd16454">
    <property type="entry name" value="RING-H2_PA-TM-RING"/>
    <property type="match status" value="1"/>
</dbReference>
<organism evidence="11 12">
    <name type="scientific">Symbiodinium microadriaticum</name>
    <name type="common">Dinoflagellate</name>
    <name type="synonym">Zooxanthella microadriatica</name>
    <dbReference type="NCBI Taxonomy" id="2951"/>
    <lineage>
        <taxon>Eukaryota</taxon>
        <taxon>Sar</taxon>
        <taxon>Alveolata</taxon>
        <taxon>Dinophyceae</taxon>
        <taxon>Suessiales</taxon>
        <taxon>Symbiodiniaceae</taxon>
        <taxon>Symbiodinium</taxon>
    </lineage>
</organism>
<dbReference type="InterPro" id="IPR001841">
    <property type="entry name" value="Znf_RING"/>
</dbReference>
<dbReference type="GO" id="GO:0008168">
    <property type="term" value="F:methyltransferase activity"/>
    <property type="evidence" value="ECO:0007669"/>
    <property type="project" value="UniProtKB-KW"/>
</dbReference>
<comment type="similarity">
    <text evidence="2">Belongs to the PanB family.</text>
</comment>
<dbReference type="SUPFAM" id="SSF57850">
    <property type="entry name" value="RING/U-box"/>
    <property type="match status" value="1"/>
</dbReference>
<protein>
    <recommendedName>
        <fullName evidence="3">3-methyl-2-oxobutanoate hydroxymethyltransferase</fullName>
        <ecNumber evidence="3">2.1.2.11</ecNumber>
    </recommendedName>
</protein>
<comment type="catalytic activity">
    <reaction evidence="5">
        <text>(6R)-5,10-methylene-5,6,7,8-tetrahydrofolate + 3-methyl-2-oxobutanoate + H2O = 2-dehydropantoate + (6S)-5,6,7,8-tetrahydrofolate</text>
        <dbReference type="Rhea" id="RHEA:11824"/>
        <dbReference type="ChEBI" id="CHEBI:11561"/>
        <dbReference type="ChEBI" id="CHEBI:11851"/>
        <dbReference type="ChEBI" id="CHEBI:15377"/>
        <dbReference type="ChEBI" id="CHEBI:15636"/>
        <dbReference type="ChEBI" id="CHEBI:57453"/>
        <dbReference type="EC" id="2.1.2.11"/>
    </reaction>
</comment>
<dbReference type="EC" id="2.1.2.11" evidence="3"/>
<feature type="transmembrane region" description="Helical" evidence="8">
    <location>
        <begin position="624"/>
        <end position="651"/>
    </location>
</feature>
<dbReference type="GO" id="GO:0015940">
    <property type="term" value="P:pantothenate biosynthetic process"/>
    <property type="evidence" value="ECO:0007669"/>
    <property type="project" value="UniProtKB-UniPathway"/>
</dbReference>
<dbReference type="InterPro" id="IPR040442">
    <property type="entry name" value="Pyrv_kinase-like_dom_sf"/>
</dbReference>
<keyword evidence="6" id="KW-0862">Zinc</keyword>
<dbReference type="InterPro" id="IPR013083">
    <property type="entry name" value="Znf_RING/FYVE/PHD"/>
</dbReference>
<evidence type="ECO:0000256" key="7">
    <source>
        <dbReference type="SAM" id="MobiDB-lite"/>
    </source>
</evidence>
<evidence type="ECO:0000313" key="11">
    <source>
        <dbReference type="EMBL" id="OLP98372.1"/>
    </source>
</evidence>
<feature type="compositionally biased region" description="Basic and acidic residues" evidence="7">
    <location>
        <begin position="1337"/>
        <end position="1353"/>
    </location>
</feature>
<evidence type="ECO:0000256" key="9">
    <source>
        <dbReference type="SAM" id="SignalP"/>
    </source>
</evidence>
<dbReference type="SMART" id="SM00184">
    <property type="entry name" value="RING"/>
    <property type="match status" value="1"/>
</dbReference>
<keyword evidence="11" id="KW-0489">Methyltransferase</keyword>
<accession>A0A1Q9DT75</accession>
<name>A0A1Q9DT75_SYMMI</name>
<evidence type="ECO:0000313" key="12">
    <source>
        <dbReference type="Proteomes" id="UP000186817"/>
    </source>
</evidence>
<evidence type="ECO:0000259" key="10">
    <source>
        <dbReference type="PROSITE" id="PS50089"/>
    </source>
</evidence>
<reference evidence="11 12" key="1">
    <citation type="submission" date="2016-02" db="EMBL/GenBank/DDBJ databases">
        <title>Genome analysis of coral dinoflagellate symbionts highlights evolutionary adaptations to a symbiotic lifestyle.</title>
        <authorList>
            <person name="Aranda M."/>
            <person name="Li Y."/>
            <person name="Liew Y.J."/>
            <person name="Baumgarten S."/>
            <person name="Simakov O."/>
            <person name="Wilson M."/>
            <person name="Piel J."/>
            <person name="Ashoor H."/>
            <person name="Bougouffa S."/>
            <person name="Bajic V.B."/>
            <person name="Ryu T."/>
            <person name="Ravasi T."/>
            <person name="Bayer T."/>
            <person name="Micklem G."/>
            <person name="Kim H."/>
            <person name="Bhak J."/>
            <person name="Lajeunesse T.C."/>
            <person name="Voolstra C.R."/>
        </authorList>
    </citation>
    <scope>NUCLEOTIDE SEQUENCE [LARGE SCALE GENOMIC DNA]</scope>
    <source>
        <strain evidence="11 12">CCMP2467</strain>
    </source>
</reference>
<proteinExistence type="inferred from homology"/>
<feature type="region of interest" description="Disordered" evidence="7">
    <location>
        <begin position="731"/>
        <end position="752"/>
    </location>
</feature>
<feature type="transmembrane region" description="Helical" evidence="8">
    <location>
        <begin position="810"/>
        <end position="829"/>
    </location>
</feature>
<dbReference type="GO" id="GO:0008270">
    <property type="term" value="F:zinc ion binding"/>
    <property type="evidence" value="ECO:0007669"/>
    <property type="project" value="UniProtKB-KW"/>
</dbReference>
<comment type="pathway">
    <text evidence="1">Cofactor biosynthesis; (R)-pantothenate biosynthesis; (R)-pantoate from 3-methyl-2-oxobutanoate: step 1/2.</text>
</comment>
<dbReference type="Gene3D" id="3.20.20.60">
    <property type="entry name" value="Phosphoenolpyruvate-binding domains"/>
    <property type="match status" value="1"/>
</dbReference>
<dbReference type="PANTHER" id="PTHR20881">
    <property type="entry name" value="3-METHYL-2-OXOBUTANOATE HYDROXYMETHYLTRANSFERASE"/>
    <property type="match status" value="1"/>
</dbReference>
<keyword evidence="8" id="KW-0472">Membrane</keyword>
<feature type="transmembrane region" description="Helical" evidence="8">
    <location>
        <begin position="1902"/>
        <end position="1929"/>
    </location>
</feature>
<feature type="signal peptide" evidence="9">
    <location>
        <begin position="1"/>
        <end position="23"/>
    </location>
</feature>
<dbReference type="Pfam" id="PF13639">
    <property type="entry name" value="zf-RING_2"/>
    <property type="match status" value="1"/>
</dbReference>
<keyword evidence="8" id="KW-1133">Transmembrane helix</keyword>
<dbReference type="UniPathway" id="UPA00028">
    <property type="reaction ID" value="UER00003"/>
</dbReference>
<dbReference type="PROSITE" id="PS50089">
    <property type="entry name" value="ZF_RING_2"/>
    <property type="match status" value="1"/>
</dbReference>
<feature type="transmembrane region" description="Helical" evidence="8">
    <location>
        <begin position="2014"/>
        <end position="2036"/>
    </location>
</feature>
<evidence type="ECO:0000256" key="8">
    <source>
        <dbReference type="SAM" id="Phobius"/>
    </source>
</evidence>
<evidence type="ECO:0000256" key="5">
    <source>
        <dbReference type="ARBA" id="ARBA00049172"/>
    </source>
</evidence>
<keyword evidence="4 11" id="KW-0808">Transferase</keyword>
<evidence type="ECO:0000256" key="2">
    <source>
        <dbReference type="ARBA" id="ARBA00008676"/>
    </source>
</evidence>